<dbReference type="SUPFAM" id="SSF53098">
    <property type="entry name" value="Ribonuclease H-like"/>
    <property type="match status" value="1"/>
</dbReference>
<dbReference type="GO" id="GO:0003676">
    <property type="term" value="F:nucleic acid binding"/>
    <property type="evidence" value="ECO:0007669"/>
    <property type="project" value="InterPro"/>
</dbReference>
<proteinExistence type="predicted"/>
<evidence type="ECO:0000313" key="2">
    <source>
        <dbReference type="Proteomes" id="UP000236291"/>
    </source>
</evidence>
<reference evidence="1 2" key="2">
    <citation type="journal article" date="2017" name="Front. Plant Sci.">
        <title>Gene Classification and Mining of Molecular Markers Useful in Red Clover (Trifolium pratense) Breeding.</title>
        <authorList>
            <person name="Istvanek J."/>
            <person name="Dluhosova J."/>
            <person name="Dluhos P."/>
            <person name="Patkova L."/>
            <person name="Nedelnik J."/>
            <person name="Repkova J."/>
        </authorList>
    </citation>
    <scope>NUCLEOTIDE SEQUENCE [LARGE SCALE GENOMIC DNA]</scope>
    <source>
        <strain evidence="2">cv. Tatra</strain>
        <tissue evidence="1">Young leaves</tissue>
    </source>
</reference>
<dbReference type="InterPro" id="IPR012337">
    <property type="entry name" value="RNaseH-like_sf"/>
</dbReference>
<comment type="caution">
    <text evidence="1">The sequence shown here is derived from an EMBL/GenBank/DDBJ whole genome shotgun (WGS) entry which is preliminary data.</text>
</comment>
<reference evidence="1 2" key="1">
    <citation type="journal article" date="2014" name="Am. J. Bot.">
        <title>Genome assembly and annotation for red clover (Trifolium pratense; Fabaceae).</title>
        <authorList>
            <person name="Istvanek J."/>
            <person name="Jaros M."/>
            <person name="Krenek A."/>
            <person name="Repkova J."/>
        </authorList>
    </citation>
    <scope>NUCLEOTIDE SEQUENCE [LARGE SCALE GENOMIC DNA]</scope>
    <source>
        <strain evidence="2">cv. Tatra</strain>
        <tissue evidence="1">Young leaves</tissue>
    </source>
</reference>
<accession>A0A2K3L2B8</accession>
<protein>
    <submittedName>
        <fullName evidence="1">Ribonuclease H</fullName>
    </submittedName>
</protein>
<evidence type="ECO:0000313" key="1">
    <source>
        <dbReference type="EMBL" id="PNX72646.1"/>
    </source>
</evidence>
<dbReference type="InterPro" id="IPR053151">
    <property type="entry name" value="RNase_H-like"/>
</dbReference>
<gene>
    <name evidence="1" type="ORF">L195_g028539</name>
</gene>
<name>A0A2K3L2B8_TRIPR</name>
<dbReference type="CDD" id="cd06222">
    <property type="entry name" value="RNase_H_like"/>
    <property type="match status" value="1"/>
</dbReference>
<dbReference type="Gene3D" id="3.30.420.10">
    <property type="entry name" value="Ribonuclease H-like superfamily/Ribonuclease H"/>
    <property type="match status" value="1"/>
</dbReference>
<dbReference type="InterPro" id="IPR044730">
    <property type="entry name" value="RNase_H-like_dom_plant"/>
</dbReference>
<sequence>MRITDYAILLQNCFLNQQETMIPKLVRWNAHGGTGMILNVDGNNIGNHGISGYGGLIRNADGAWIHGFFGNLEVTNILHAELMAIYKGRHPPHHREGNVCADFLAKHGAHNNEVFTSIAVPPV</sequence>
<dbReference type="InterPro" id="IPR036397">
    <property type="entry name" value="RNaseH_sf"/>
</dbReference>
<dbReference type="EMBL" id="ASHM01024926">
    <property type="protein sequence ID" value="PNX72646.1"/>
    <property type="molecule type" value="Genomic_DNA"/>
</dbReference>
<dbReference type="PANTHER" id="PTHR47723">
    <property type="entry name" value="OS05G0353850 PROTEIN"/>
    <property type="match status" value="1"/>
</dbReference>
<dbReference type="PANTHER" id="PTHR47723:SF19">
    <property type="entry name" value="POLYNUCLEOTIDYL TRANSFERASE, RIBONUCLEASE H-LIKE SUPERFAMILY PROTEIN"/>
    <property type="match status" value="1"/>
</dbReference>
<dbReference type="Proteomes" id="UP000236291">
    <property type="component" value="Unassembled WGS sequence"/>
</dbReference>
<feature type="non-terminal residue" evidence="1">
    <location>
        <position position="123"/>
    </location>
</feature>
<dbReference type="AlphaFoldDB" id="A0A2K3L2B8"/>
<organism evidence="1 2">
    <name type="scientific">Trifolium pratense</name>
    <name type="common">Red clover</name>
    <dbReference type="NCBI Taxonomy" id="57577"/>
    <lineage>
        <taxon>Eukaryota</taxon>
        <taxon>Viridiplantae</taxon>
        <taxon>Streptophyta</taxon>
        <taxon>Embryophyta</taxon>
        <taxon>Tracheophyta</taxon>
        <taxon>Spermatophyta</taxon>
        <taxon>Magnoliopsida</taxon>
        <taxon>eudicotyledons</taxon>
        <taxon>Gunneridae</taxon>
        <taxon>Pentapetalae</taxon>
        <taxon>rosids</taxon>
        <taxon>fabids</taxon>
        <taxon>Fabales</taxon>
        <taxon>Fabaceae</taxon>
        <taxon>Papilionoideae</taxon>
        <taxon>50 kb inversion clade</taxon>
        <taxon>NPAAA clade</taxon>
        <taxon>Hologalegina</taxon>
        <taxon>IRL clade</taxon>
        <taxon>Trifolieae</taxon>
        <taxon>Trifolium</taxon>
    </lineage>
</organism>